<evidence type="ECO:0000256" key="7">
    <source>
        <dbReference type="SAM" id="Phobius"/>
    </source>
</evidence>
<dbReference type="EMBL" id="SJPK01000039">
    <property type="protein sequence ID" value="TWT51792.1"/>
    <property type="molecule type" value="Genomic_DNA"/>
</dbReference>
<feature type="transmembrane region" description="Helical" evidence="7">
    <location>
        <begin position="35"/>
        <end position="55"/>
    </location>
</feature>
<dbReference type="InterPro" id="IPR007140">
    <property type="entry name" value="DUF350"/>
</dbReference>
<proteinExistence type="inferred from homology"/>
<dbReference type="AlphaFoldDB" id="A0A5C5WPL4"/>
<reference evidence="8 9" key="1">
    <citation type="submission" date="2019-02" db="EMBL/GenBank/DDBJ databases">
        <title>Deep-cultivation of Planctomycetes and their phenomic and genomic characterization uncovers novel biology.</title>
        <authorList>
            <person name="Wiegand S."/>
            <person name="Jogler M."/>
            <person name="Boedeker C."/>
            <person name="Pinto D."/>
            <person name="Vollmers J."/>
            <person name="Rivas-Marin E."/>
            <person name="Kohn T."/>
            <person name="Peeters S.H."/>
            <person name="Heuer A."/>
            <person name="Rast P."/>
            <person name="Oberbeckmann S."/>
            <person name="Bunk B."/>
            <person name="Jeske O."/>
            <person name="Meyerdierks A."/>
            <person name="Storesund J.E."/>
            <person name="Kallscheuer N."/>
            <person name="Luecker S."/>
            <person name="Lage O.M."/>
            <person name="Pohl T."/>
            <person name="Merkel B.J."/>
            <person name="Hornburger P."/>
            <person name="Mueller R.-W."/>
            <person name="Bruemmer F."/>
            <person name="Labrenz M."/>
            <person name="Spormann A.M."/>
            <person name="Op Den Camp H."/>
            <person name="Overmann J."/>
            <person name="Amann R."/>
            <person name="Jetten M.S.M."/>
            <person name="Mascher T."/>
            <person name="Medema M.H."/>
            <person name="Devos D.P."/>
            <person name="Kaster A.-K."/>
            <person name="Ovreas L."/>
            <person name="Rohde M."/>
            <person name="Galperin M.Y."/>
            <person name="Jogler C."/>
        </authorList>
    </citation>
    <scope>NUCLEOTIDE SEQUENCE [LARGE SCALE GENOMIC DNA]</scope>
    <source>
        <strain evidence="8 9">CA85</strain>
    </source>
</reference>
<dbReference type="Pfam" id="PF03994">
    <property type="entry name" value="DUF350"/>
    <property type="match status" value="1"/>
</dbReference>
<keyword evidence="3" id="KW-1003">Cell membrane</keyword>
<keyword evidence="5 7" id="KW-1133">Transmembrane helix</keyword>
<evidence type="ECO:0000256" key="4">
    <source>
        <dbReference type="ARBA" id="ARBA00022692"/>
    </source>
</evidence>
<dbReference type="OrthoDB" id="292342at2"/>
<evidence type="ECO:0000256" key="6">
    <source>
        <dbReference type="ARBA" id="ARBA00023136"/>
    </source>
</evidence>
<dbReference type="GO" id="GO:0005886">
    <property type="term" value="C:plasma membrane"/>
    <property type="evidence" value="ECO:0007669"/>
    <property type="project" value="UniProtKB-SubCell"/>
</dbReference>
<accession>A0A5C5WPL4</accession>
<evidence type="ECO:0008006" key="10">
    <source>
        <dbReference type="Google" id="ProtNLM"/>
    </source>
</evidence>
<evidence type="ECO:0000256" key="2">
    <source>
        <dbReference type="ARBA" id="ARBA00005779"/>
    </source>
</evidence>
<evidence type="ECO:0000313" key="8">
    <source>
        <dbReference type="EMBL" id="TWT51792.1"/>
    </source>
</evidence>
<evidence type="ECO:0000256" key="1">
    <source>
        <dbReference type="ARBA" id="ARBA00004651"/>
    </source>
</evidence>
<protein>
    <recommendedName>
        <fullName evidence="10">DUF350 domain-containing protein</fullName>
    </recommendedName>
</protein>
<keyword evidence="6 7" id="KW-0472">Membrane</keyword>
<evidence type="ECO:0000256" key="3">
    <source>
        <dbReference type="ARBA" id="ARBA00022475"/>
    </source>
</evidence>
<organism evidence="8 9">
    <name type="scientific">Allorhodopirellula solitaria</name>
    <dbReference type="NCBI Taxonomy" id="2527987"/>
    <lineage>
        <taxon>Bacteria</taxon>
        <taxon>Pseudomonadati</taxon>
        <taxon>Planctomycetota</taxon>
        <taxon>Planctomycetia</taxon>
        <taxon>Pirellulales</taxon>
        <taxon>Pirellulaceae</taxon>
        <taxon>Allorhodopirellula</taxon>
    </lineage>
</organism>
<comment type="caution">
    <text evidence="8">The sequence shown here is derived from an EMBL/GenBank/DDBJ whole genome shotgun (WGS) entry which is preliminary data.</text>
</comment>
<evidence type="ECO:0000256" key="5">
    <source>
        <dbReference type="ARBA" id="ARBA00022989"/>
    </source>
</evidence>
<name>A0A5C5WPL4_9BACT</name>
<dbReference type="RefSeq" id="WP_146394222.1">
    <property type="nucleotide sequence ID" value="NZ_SJPK01000039.1"/>
</dbReference>
<evidence type="ECO:0000313" key="9">
    <source>
        <dbReference type="Proteomes" id="UP000318053"/>
    </source>
</evidence>
<comment type="subcellular location">
    <subcellularLocation>
        <location evidence="1">Cell membrane</location>
        <topology evidence="1">Multi-pass membrane protein</topology>
    </subcellularLocation>
</comment>
<feature type="transmembrane region" description="Helical" evidence="7">
    <location>
        <begin position="75"/>
        <end position="95"/>
    </location>
</feature>
<comment type="similarity">
    <text evidence="2">Belongs to the UPF0719 family.</text>
</comment>
<keyword evidence="9" id="KW-1185">Reference proteome</keyword>
<gene>
    <name evidence="8" type="ORF">CA85_51790</name>
</gene>
<sequence>MNILAQADTTLPEGAQHVVVSPAGGVGFDVLLEHLIAASVFSLMGVVVFVGCLILTEKLTPFSIIHEIGEEHNIAVSIVVAAIVLGMSMIIAAAIQG</sequence>
<dbReference type="Proteomes" id="UP000318053">
    <property type="component" value="Unassembled WGS sequence"/>
</dbReference>
<keyword evidence="4 7" id="KW-0812">Transmembrane</keyword>